<evidence type="ECO:0000313" key="2">
    <source>
        <dbReference type="EMBL" id="PSK92722.1"/>
    </source>
</evidence>
<dbReference type="OrthoDB" id="597501at2"/>
<reference evidence="2 3" key="1">
    <citation type="submission" date="2018-03" db="EMBL/GenBank/DDBJ databases">
        <title>Genomic Encyclopedia of Type Strains, Phase III (KMG-III): the genomes of soil and plant-associated and newly described type strains.</title>
        <authorList>
            <person name="Whitman W."/>
        </authorList>
    </citation>
    <scope>NUCLEOTIDE SEQUENCE [LARGE SCALE GENOMIC DNA]</scope>
    <source>
        <strain evidence="2 3">CGMCC 1.12700</strain>
    </source>
</reference>
<organism evidence="2 3">
    <name type="scientific">Taibaiella chishuiensis</name>
    <dbReference type="NCBI Taxonomy" id="1434707"/>
    <lineage>
        <taxon>Bacteria</taxon>
        <taxon>Pseudomonadati</taxon>
        <taxon>Bacteroidota</taxon>
        <taxon>Chitinophagia</taxon>
        <taxon>Chitinophagales</taxon>
        <taxon>Chitinophagaceae</taxon>
        <taxon>Taibaiella</taxon>
    </lineage>
</organism>
<dbReference type="InterPro" id="IPR021458">
    <property type="entry name" value="Rv0495c"/>
</dbReference>
<accession>A0A2P8D694</accession>
<protein>
    <submittedName>
        <fullName evidence="2">Uncharacterized protein DUF3109</fullName>
    </submittedName>
</protein>
<sequence>MIAIDNVLISDDVIEQHFVCDLSKCKGGCCVDGDTGAPITQEEADIIEDIYPKIKHLLSPEAIGLIEEDGTHTFDDEYGLVTPTLNGGICVYGYYDEAGIVKCAMEHEYKLGNIDFKKPISCNLFPIRITEYDTYEAMNYEPRKPMCRPACKLGKSLKVPVYQFLKEPLIRKYGEEFYQALDATAQAYYKDK</sequence>
<dbReference type="Pfam" id="PF11307">
    <property type="entry name" value="DUF3109"/>
    <property type="match status" value="1"/>
</dbReference>
<comment type="similarity">
    <text evidence="1">Belongs to the Rv0495c family.</text>
</comment>
<name>A0A2P8D694_9BACT</name>
<dbReference type="AlphaFoldDB" id="A0A2P8D694"/>
<evidence type="ECO:0000256" key="1">
    <source>
        <dbReference type="ARBA" id="ARBA00093770"/>
    </source>
</evidence>
<dbReference type="EMBL" id="PYGD01000003">
    <property type="protein sequence ID" value="PSK92722.1"/>
    <property type="molecule type" value="Genomic_DNA"/>
</dbReference>
<keyword evidence="3" id="KW-1185">Reference proteome</keyword>
<gene>
    <name evidence="2" type="ORF">B0I18_103304</name>
</gene>
<comment type="caution">
    <text evidence="2">The sequence shown here is derived from an EMBL/GenBank/DDBJ whole genome shotgun (WGS) entry which is preliminary data.</text>
</comment>
<dbReference type="RefSeq" id="WP_106522901.1">
    <property type="nucleotide sequence ID" value="NZ_PYGD01000003.1"/>
</dbReference>
<dbReference type="Proteomes" id="UP000240572">
    <property type="component" value="Unassembled WGS sequence"/>
</dbReference>
<evidence type="ECO:0000313" key="3">
    <source>
        <dbReference type="Proteomes" id="UP000240572"/>
    </source>
</evidence>
<proteinExistence type="inferred from homology"/>